<dbReference type="SUPFAM" id="SSF55729">
    <property type="entry name" value="Acyl-CoA N-acyltransferases (Nat)"/>
    <property type="match status" value="1"/>
</dbReference>
<dbReference type="RefSeq" id="XP_033788753.1">
    <property type="nucleotide sequence ID" value="XM_033932862.1"/>
</dbReference>
<evidence type="ECO:0000256" key="6">
    <source>
        <dbReference type="ARBA" id="ARBA00022679"/>
    </source>
</evidence>
<dbReference type="GO" id="GO:0005634">
    <property type="term" value="C:nucleus"/>
    <property type="evidence" value="ECO:0007669"/>
    <property type="project" value="UniProtKB-SubCell"/>
</dbReference>
<protein>
    <recommendedName>
        <fullName evidence="4">histone acetyltransferase</fullName>
        <ecNumber evidence="4">2.3.1.48</ecNumber>
    </recommendedName>
</protein>
<evidence type="ECO:0000256" key="13">
    <source>
        <dbReference type="ARBA" id="ARBA00048940"/>
    </source>
</evidence>
<reference evidence="19" key="1">
    <citation type="submission" date="2025-08" db="UniProtKB">
        <authorList>
            <consortium name="RefSeq"/>
        </authorList>
    </citation>
    <scope>IDENTIFICATION</scope>
</reference>
<dbReference type="InterPro" id="IPR009464">
    <property type="entry name" value="PCAF_N"/>
</dbReference>
<dbReference type="GO" id="GO:0140672">
    <property type="term" value="C:ATAC complex"/>
    <property type="evidence" value="ECO:0007669"/>
    <property type="project" value="TreeGrafter"/>
</dbReference>
<evidence type="ECO:0000256" key="11">
    <source>
        <dbReference type="ARBA" id="ARBA00023242"/>
    </source>
</evidence>
<dbReference type="InterPro" id="IPR036427">
    <property type="entry name" value="Bromodomain-like_sf"/>
</dbReference>
<dbReference type="PROSITE" id="PS51186">
    <property type="entry name" value="GNAT"/>
    <property type="match status" value="1"/>
</dbReference>
<evidence type="ECO:0000259" key="16">
    <source>
        <dbReference type="PROSITE" id="PS50014"/>
    </source>
</evidence>
<keyword evidence="7" id="KW-0805">Transcription regulation</keyword>
<dbReference type="FunFam" id="1.20.920.10:FF:000014">
    <property type="entry name" value="Histone acetyltransferase KAT2B"/>
    <property type="match status" value="1"/>
</dbReference>
<sequence>MEDGREEDSGGFLGTAPEIEPGDLPPMEGFTEVTVFEGIKGGKVEAFETEAPARTRVEAFETVNVDGEEKCRGASWCPENLPIITIEQLLNQLQRETTTSGNRPLDLAMQNDATKGIPGLEVTLSPEVRDTSPQPQHTSSPRESDTSNEIVSATREARSSGSLETDIPKDSLSLETDTAVGISKKKEEKQDQQTTTLGGETSSFVVEKPTEITMESLWDLVIKLGNTLNPQIREVEKKVFKQEQELNVIQSEMTSIKSKLGKNEVEIIEVKQRRRGSFAGIPGCAGGCSLRSGPRRRESRGVRWAGSARSAAKKAQLRSAPRPKKLEKTRRVLRCKAEESCKCNGWKNPNPPPTPPRVDLHQPVVSLTESCRSCGHSLAAHVSHLENVSEEEINRLLGIVLDVEYLFTCVHKEEDADTKQVYFYLFKLLRKCILQMGKPVVEGSLESPPFEKPSIKQGVNNFVQYKFSHLPSKERQTIVELTKMFLNRINYWHLETPSQRRLRSPTDDIAGYKVNYTRWLCYCNVPQFCDSLPRYETTQVFGRTLLRSVFTVMRRQLLEQARQEKDKLSPEKRTLILTHFPKFLSMLEEEVYSHNSPIWDLDFMVTSSQTGQLGIQTVISPPPVVRSVTYNTNPSSLELPNTGRISPTCKVSSGLETNLVGEKRKTSEPFSGEESKKLKVVGDIPIELINEVMSTITDPAAMLGPETSFLSAHSARDEAARLEERRGVIEFHVVGNSLNQKPNKKIMMWLVGLQNVFSHQLPRMPKEYITRLVFDPKHKTLALIKDGRVIGGICFRMFLSQGFTEIVFCAVTSNEQVKGYGTHLMNHLKEYHIKHTILNFLTYADEYAIGYFKKQGFSKDIKVPKAKYVGYIKDYEGATLMGCELNPRIPYTEFSVIIKKQKEIIKKLIERKQAQIRKVYPGLSCFKEGVRQIPIESIPGIRETGWKPSIKEKGKEPKDPDQLYSTLKSILQQVKSHQSAWPFMEPVKRTEAPGYYEVIRFPMDLKTMSERLKNRYYVTKKLFMADLQRIFTNCREYNPPESEYFKCANILEKFFYTKIKEAGLIEK</sequence>
<comment type="subcellular location">
    <subcellularLocation>
        <location evidence="2">Cytoplasm</location>
        <location evidence="2">Cytoskeleton</location>
        <location evidence="2">Microtubule organizing center</location>
        <location evidence="2">Centrosome</location>
    </subcellularLocation>
    <subcellularLocation>
        <location evidence="1">Nucleus</location>
    </subcellularLocation>
</comment>
<dbReference type="GO" id="GO:0043992">
    <property type="term" value="F:histone H3K9 acetyltransferase activity"/>
    <property type="evidence" value="ECO:0007669"/>
    <property type="project" value="UniProtKB-ARBA"/>
</dbReference>
<feature type="region of interest" description="Disordered" evidence="15">
    <location>
        <begin position="95"/>
        <end position="175"/>
    </location>
</feature>
<keyword evidence="18" id="KW-1185">Reference proteome</keyword>
<dbReference type="InterPro" id="IPR000182">
    <property type="entry name" value="GNAT_dom"/>
</dbReference>
<dbReference type="EC" id="2.3.1.48" evidence="4"/>
<dbReference type="GO" id="GO:0045944">
    <property type="term" value="P:positive regulation of transcription by RNA polymerase II"/>
    <property type="evidence" value="ECO:0007669"/>
    <property type="project" value="TreeGrafter"/>
</dbReference>
<dbReference type="PANTHER" id="PTHR45750">
    <property type="entry name" value="GH11602P"/>
    <property type="match status" value="1"/>
</dbReference>
<keyword evidence="5" id="KW-0963">Cytoplasm</keyword>
<evidence type="ECO:0000256" key="5">
    <source>
        <dbReference type="ARBA" id="ARBA00022490"/>
    </source>
</evidence>
<evidence type="ECO:0000256" key="2">
    <source>
        <dbReference type="ARBA" id="ARBA00004300"/>
    </source>
</evidence>
<dbReference type="InterPro" id="IPR001487">
    <property type="entry name" value="Bromodomain"/>
</dbReference>
<dbReference type="CTD" id="8850"/>
<dbReference type="Gene3D" id="1.20.920.10">
    <property type="entry name" value="Bromodomain-like"/>
    <property type="match status" value="1"/>
</dbReference>
<dbReference type="PROSITE" id="PS00633">
    <property type="entry name" value="BROMODOMAIN_1"/>
    <property type="match status" value="1"/>
</dbReference>
<evidence type="ECO:0000256" key="9">
    <source>
        <dbReference type="ARBA" id="ARBA00023163"/>
    </source>
</evidence>
<comment type="catalytic activity">
    <reaction evidence="13">
        <text>L-lysyl-[histone] + acetyl-CoA = N(6)-acetyl-L-lysyl-[histone] + CoA + H(+)</text>
        <dbReference type="Rhea" id="RHEA:21992"/>
        <dbReference type="Rhea" id="RHEA-COMP:9845"/>
        <dbReference type="Rhea" id="RHEA-COMP:11338"/>
        <dbReference type="ChEBI" id="CHEBI:15378"/>
        <dbReference type="ChEBI" id="CHEBI:29969"/>
        <dbReference type="ChEBI" id="CHEBI:57287"/>
        <dbReference type="ChEBI" id="CHEBI:57288"/>
        <dbReference type="ChEBI" id="CHEBI:61930"/>
        <dbReference type="EC" id="2.3.1.48"/>
    </reaction>
    <physiologicalReaction direction="left-to-right" evidence="13">
        <dbReference type="Rhea" id="RHEA:21993"/>
    </physiologicalReaction>
</comment>
<proteinExistence type="inferred from homology"/>
<dbReference type="GO" id="GO:0005813">
    <property type="term" value="C:centrosome"/>
    <property type="evidence" value="ECO:0007669"/>
    <property type="project" value="UniProtKB-SubCell"/>
</dbReference>
<evidence type="ECO:0000313" key="18">
    <source>
        <dbReference type="Proteomes" id="UP000515159"/>
    </source>
</evidence>
<organism evidence="18 19">
    <name type="scientific">Geotrypetes seraphini</name>
    <name type="common">Gaboon caecilian</name>
    <name type="synonym">Caecilia seraphini</name>
    <dbReference type="NCBI Taxonomy" id="260995"/>
    <lineage>
        <taxon>Eukaryota</taxon>
        <taxon>Metazoa</taxon>
        <taxon>Chordata</taxon>
        <taxon>Craniata</taxon>
        <taxon>Vertebrata</taxon>
        <taxon>Euteleostomi</taxon>
        <taxon>Amphibia</taxon>
        <taxon>Gymnophiona</taxon>
        <taxon>Geotrypetes</taxon>
    </lineage>
</organism>
<dbReference type="FunFam" id="3.40.630.30:FF:000004">
    <property type="entry name" value="Histone acetyltransferase KAT2A"/>
    <property type="match status" value="1"/>
</dbReference>
<dbReference type="CDD" id="cd05509">
    <property type="entry name" value="Bromo_gcn5_like"/>
    <property type="match status" value="1"/>
</dbReference>
<evidence type="ECO:0000256" key="4">
    <source>
        <dbReference type="ARBA" id="ARBA00013184"/>
    </source>
</evidence>
<dbReference type="FunCoup" id="A0A6P8QMP5">
    <property type="interactions" value="1592"/>
</dbReference>
<keyword evidence="8 14" id="KW-0103">Bromodomain</keyword>
<dbReference type="AlphaFoldDB" id="A0A6P8QMP5"/>
<gene>
    <name evidence="19" type="primary">KAT2B</name>
</gene>
<dbReference type="CDD" id="cd04301">
    <property type="entry name" value="NAT_SF"/>
    <property type="match status" value="1"/>
</dbReference>
<dbReference type="GeneID" id="117354907"/>
<evidence type="ECO:0000256" key="3">
    <source>
        <dbReference type="ARBA" id="ARBA00008607"/>
    </source>
</evidence>
<dbReference type="Pfam" id="PF00583">
    <property type="entry name" value="Acetyltransf_1"/>
    <property type="match status" value="1"/>
</dbReference>
<dbReference type="Pfam" id="PF06466">
    <property type="entry name" value="PCAF_N"/>
    <property type="match status" value="1"/>
</dbReference>
<dbReference type="SUPFAM" id="SSF47370">
    <property type="entry name" value="Bromodomain"/>
    <property type="match status" value="1"/>
</dbReference>
<dbReference type="InParanoid" id="A0A6P8QMP5"/>
<evidence type="ECO:0000256" key="12">
    <source>
        <dbReference type="ARBA" id="ARBA00023315"/>
    </source>
</evidence>
<keyword evidence="12" id="KW-0012">Acyltransferase</keyword>
<dbReference type="InterPro" id="IPR016181">
    <property type="entry name" value="Acyl_CoA_acyltransferase"/>
</dbReference>
<dbReference type="KEGG" id="gsh:117354907"/>
<dbReference type="PROSITE" id="PS50014">
    <property type="entry name" value="BROMODOMAIN_2"/>
    <property type="match status" value="1"/>
</dbReference>
<evidence type="ECO:0000256" key="7">
    <source>
        <dbReference type="ARBA" id="ARBA00023015"/>
    </source>
</evidence>
<keyword evidence="10" id="KW-0206">Cytoskeleton</keyword>
<keyword evidence="9" id="KW-0804">Transcription</keyword>
<dbReference type="InterPro" id="IPR018359">
    <property type="entry name" value="Bromodomain_CS"/>
</dbReference>
<feature type="region of interest" description="Disordered" evidence="15">
    <location>
        <begin position="1"/>
        <end position="26"/>
    </location>
</feature>
<evidence type="ECO:0000259" key="17">
    <source>
        <dbReference type="PROSITE" id="PS51186"/>
    </source>
</evidence>
<keyword evidence="6" id="KW-0808">Transferase</keyword>
<dbReference type="PRINTS" id="PR00503">
    <property type="entry name" value="BROMODOMAIN"/>
</dbReference>
<comment type="similarity">
    <text evidence="3">Belongs to the acetyltransferase family. GCN5 subfamily.</text>
</comment>
<dbReference type="Pfam" id="PF00439">
    <property type="entry name" value="Bromodomain"/>
    <property type="match status" value="1"/>
</dbReference>
<dbReference type="InterPro" id="IPR037800">
    <property type="entry name" value="GCN5"/>
</dbReference>
<dbReference type="Gene3D" id="3.40.630.30">
    <property type="match status" value="1"/>
</dbReference>
<feature type="domain" description="Bromo" evidence="16">
    <location>
        <begin position="975"/>
        <end position="1045"/>
    </location>
</feature>
<dbReference type="Proteomes" id="UP000515159">
    <property type="component" value="Chromosome 2"/>
</dbReference>
<evidence type="ECO:0000256" key="8">
    <source>
        <dbReference type="ARBA" id="ARBA00023117"/>
    </source>
</evidence>
<dbReference type="SMART" id="SM00297">
    <property type="entry name" value="BROMO"/>
    <property type="match status" value="1"/>
</dbReference>
<evidence type="ECO:0000256" key="10">
    <source>
        <dbReference type="ARBA" id="ARBA00023212"/>
    </source>
</evidence>
<keyword evidence="11" id="KW-0539">Nucleus</keyword>
<evidence type="ECO:0000256" key="14">
    <source>
        <dbReference type="PROSITE-ProRule" id="PRU00035"/>
    </source>
</evidence>
<name>A0A6P8QMP5_GEOSA</name>
<accession>A0A6P8QMP5</accession>
<dbReference type="OrthoDB" id="1937912at2759"/>
<evidence type="ECO:0000313" key="19">
    <source>
        <dbReference type="RefSeq" id="XP_033788753.1"/>
    </source>
</evidence>
<dbReference type="PANTHER" id="PTHR45750:SF2">
    <property type="entry name" value="HISTONE ACETYLTRANSFERASE KAT2B"/>
    <property type="match status" value="1"/>
</dbReference>
<evidence type="ECO:0000256" key="1">
    <source>
        <dbReference type="ARBA" id="ARBA00004123"/>
    </source>
</evidence>
<feature type="domain" description="N-acetyltransferase" evidence="17">
    <location>
        <begin position="738"/>
        <end position="886"/>
    </location>
</feature>
<evidence type="ECO:0000256" key="15">
    <source>
        <dbReference type="SAM" id="MobiDB-lite"/>
    </source>
</evidence>